<dbReference type="InterPro" id="IPR043426">
    <property type="entry name" value="MltB-like"/>
</dbReference>
<dbReference type="InterPro" id="IPR031304">
    <property type="entry name" value="SLT_2"/>
</dbReference>
<keyword evidence="2" id="KW-1133">Transmembrane helix</keyword>
<dbReference type="CDD" id="cd13399">
    <property type="entry name" value="Slt35-like"/>
    <property type="match status" value="1"/>
</dbReference>
<feature type="domain" description="Transglycosylase SLT" evidence="3">
    <location>
        <begin position="157"/>
        <end position="221"/>
    </location>
</feature>
<dbReference type="Proteomes" id="UP001521150">
    <property type="component" value="Unassembled WGS sequence"/>
</dbReference>
<accession>A0ABS8ZPW0</accession>
<evidence type="ECO:0000313" key="4">
    <source>
        <dbReference type="EMBL" id="MCE7008666.1"/>
    </source>
</evidence>
<gene>
    <name evidence="4" type="ORF">LWC34_38510</name>
</gene>
<evidence type="ECO:0000256" key="1">
    <source>
        <dbReference type="SAM" id="MobiDB-lite"/>
    </source>
</evidence>
<dbReference type="PANTHER" id="PTHR30163:SF8">
    <property type="entry name" value="LYTIC MUREIN TRANSGLYCOSYLASE"/>
    <property type="match status" value="1"/>
</dbReference>
<evidence type="ECO:0000313" key="5">
    <source>
        <dbReference type="Proteomes" id="UP001521150"/>
    </source>
</evidence>
<comment type="caution">
    <text evidence="4">The sequence shown here is derived from an EMBL/GenBank/DDBJ whole genome shotgun (WGS) entry which is preliminary data.</text>
</comment>
<protein>
    <submittedName>
        <fullName evidence="4">Lytic murein transglycosylase</fullName>
        <ecNumber evidence="4">2.4.-.-</ecNumber>
    </submittedName>
</protein>
<reference evidence="4 5" key="1">
    <citation type="submission" date="2021-12" db="EMBL/GenBank/DDBJ databases">
        <title>Genome sequence of Kibdelosporangium philippinense ATCC 49844.</title>
        <authorList>
            <person name="Fedorov E.A."/>
            <person name="Omeragic M."/>
            <person name="Shalygina K.F."/>
            <person name="Maclea K.S."/>
        </authorList>
    </citation>
    <scope>NUCLEOTIDE SEQUENCE [LARGE SCALE GENOMIC DNA]</scope>
    <source>
        <strain evidence="4 5">ATCC 49844</strain>
    </source>
</reference>
<dbReference type="InterPro" id="IPR023346">
    <property type="entry name" value="Lysozyme-like_dom_sf"/>
</dbReference>
<organism evidence="4 5">
    <name type="scientific">Kibdelosporangium philippinense</name>
    <dbReference type="NCBI Taxonomy" id="211113"/>
    <lineage>
        <taxon>Bacteria</taxon>
        <taxon>Bacillati</taxon>
        <taxon>Actinomycetota</taxon>
        <taxon>Actinomycetes</taxon>
        <taxon>Pseudonocardiales</taxon>
        <taxon>Pseudonocardiaceae</taxon>
        <taxon>Kibdelosporangium</taxon>
    </lineage>
</organism>
<keyword evidence="2" id="KW-0472">Membrane</keyword>
<keyword evidence="4" id="KW-0808">Transferase</keyword>
<dbReference type="GO" id="GO:0016757">
    <property type="term" value="F:glycosyltransferase activity"/>
    <property type="evidence" value="ECO:0007669"/>
    <property type="project" value="UniProtKB-KW"/>
</dbReference>
<evidence type="ECO:0000256" key="2">
    <source>
        <dbReference type="SAM" id="Phobius"/>
    </source>
</evidence>
<keyword evidence="5" id="KW-1185">Reference proteome</keyword>
<sequence>MTSSLPIAPPSPKRRRPKGRGLPKILFAGLLIGVLVAAYLVFRQDDEPRPTAFPVPDLSPEARTTLPFQAPPIDMARVPEMSRKMQIPERMLLAYAKAEQRQRDTNPRCGISWTMLAGIGRKESFHGRINNTTINPDGTLSKPIIGVPLDGSPGFRALKDTDQGSLDRDTTWDRAVGPMQFIPTTWKRYAVRVSDDGQPADPQQVDDATATAARYLCAVGNNNLTSAQGWWRAVMTYNESVEYTRSVFSGQDAYARAVQSP</sequence>
<proteinExistence type="predicted"/>
<keyword evidence="4" id="KW-0328">Glycosyltransferase</keyword>
<keyword evidence="2" id="KW-0812">Transmembrane</keyword>
<dbReference type="Pfam" id="PF13406">
    <property type="entry name" value="SLT_2"/>
    <property type="match status" value="1"/>
</dbReference>
<feature type="region of interest" description="Disordered" evidence="1">
    <location>
        <begin position="1"/>
        <end position="20"/>
    </location>
</feature>
<dbReference type="Gene3D" id="1.10.530.10">
    <property type="match status" value="1"/>
</dbReference>
<feature type="transmembrane region" description="Helical" evidence="2">
    <location>
        <begin position="21"/>
        <end position="42"/>
    </location>
</feature>
<name>A0ABS8ZPW0_9PSEU</name>
<dbReference type="EC" id="2.4.-.-" evidence="4"/>
<dbReference type="EMBL" id="JAJVCN010000003">
    <property type="protein sequence ID" value="MCE7008666.1"/>
    <property type="molecule type" value="Genomic_DNA"/>
</dbReference>
<dbReference type="PANTHER" id="PTHR30163">
    <property type="entry name" value="MEMBRANE-BOUND LYTIC MUREIN TRANSGLYCOSYLASE B"/>
    <property type="match status" value="1"/>
</dbReference>
<evidence type="ECO:0000259" key="3">
    <source>
        <dbReference type="Pfam" id="PF13406"/>
    </source>
</evidence>
<dbReference type="RefSeq" id="WP_233730144.1">
    <property type="nucleotide sequence ID" value="NZ_JAJVCN010000003.1"/>
</dbReference>
<dbReference type="SUPFAM" id="SSF53955">
    <property type="entry name" value="Lysozyme-like"/>
    <property type="match status" value="1"/>
</dbReference>